<evidence type="ECO:0000313" key="1">
    <source>
        <dbReference type="EMBL" id="MCI69700.1"/>
    </source>
</evidence>
<comment type="caution">
    <text evidence="1">The sequence shown here is derived from an EMBL/GenBank/DDBJ whole genome shotgun (WGS) entry which is preliminary data.</text>
</comment>
<dbReference type="Proteomes" id="UP000265520">
    <property type="component" value="Unassembled WGS sequence"/>
</dbReference>
<accession>A0A392UBA6</accession>
<protein>
    <submittedName>
        <fullName evidence="1">Uncharacterized protein</fullName>
    </submittedName>
</protein>
<feature type="non-terminal residue" evidence="1">
    <location>
        <position position="51"/>
    </location>
</feature>
<dbReference type="AlphaFoldDB" id="A0A392UBA6"/>
<proteinExistence type="predicted"/>
<keyword evidence="2" id="KW-1185">Reference proteome</keyword>
<name>A0A392UBA6_9FABA</name>
<reference evidence="1 2" key="1">
    <citation type="journal article" date="2018" name="Front. Plant Sci.">
        <title>Red Clover (Trifolium pratense) and Zigzag Clover (T. medium) - A Picture of Genomic Similarities and Differences.</title>
        <authorList>
            <person name="Dluhosova J."/>
            <person name="Istvanek J."/>
            <person name="Nedelnik J."/>
            <person name="Repkova J."/>
        </authorList>
    </citation>
    <scope>NUCLEOTIDE SEQUENCE [LARGE SCALE GENOMIC DNA]</scope>
    <source>
        <strain evidence="2">cv. 10/8</strain>
        <tissue evidence="1">Leaf</tissue>
    </source>
</reference>
<organism evidence="1 2">
    <name type="scientific">Trifolium medium</name>
    <dbReference type="NCBI Taxonomy" id="97028"/>
    <lineage>
        <taxon>Eukaryota</taxon>
        <taxon>Viridiplantae</taxon>
        <taxon>Streptophyta</taxon>
        <taxon>Embryophyta</taxon>
        <taxon>Tracheophyta</taxon>
        <taxon>Spermatophyta</taxon>
        <taxon>Magnoliopsida</taxon>
        <taxon>eudicotyledons</taxon>
        <taxon>Gunneridae</taxon>
        <taxon>Pentapetalae</taxon>
        <taxon>rosids</taxon>
        <taxon>fabids</taxon>
        <taxon>Fabales</taxon>
        <taxon>Fabaceae</taxon>
        <taxon>Papilionoideae</taxon>
        <taxon>50 kb inversion clade</taxon>
        <taxon>NPAAA clade</taxon>
        <taxon>Hologalegina</taxon>
        <taxon>IRL clade</taxon>
        <taxon>Trifolieae</taxon>
        <taxon>Trifolium</taxon>
    </lineage>
</organism>
<evidence type="ECO:0000313" key="2">
    <source>
        <dbReference type="Proteomes" id="UP000265520"/>
    </source>
</evidence>
<dbReference type="EMBL" id="LXQA010761319">
    <property type="protein sequence ID" value="MCI69700.1"/>
    <property type="molecule type" value="Genomic_DNA"/>
</dbReference>
<sequence>MSRANNTLDAWQRARIPADTNRSFQQQHKIKWQPPPAGFVKCNGAVCNGRN</sequence>